<comment type="caution">
    <text evidence="1">The sequence shown here is derived from an EMBL/GenBank/DDBJ whole genome shotgun (WGS) entry which is preliminary data.</text>
</comment>
<reference evidence="1" key="1">
    <citation type="journal article" date="2014" name="Int. J. Syst. Evol. Microbiol.">
        <title>Complete genome sequence of Corynebacterium casei LMG S-19264T (=DSM 44701T), isolated from a smear-ripened cheese.</title>
        <authorList>
            <consortium name="US DOE Joint Genome Institute (JGI-PGF)"/>
            <person name="Walter F."/>
            <person name="Albersmeier A."/>
            <person name="Kalinowski J."/>
            <person name="Ruckert C."/>
        </authorList>
    </citation>
    <scope>NUCLEOTIDE SEQUENCE</scope>
    <source>
        <strain evidence="1">CGMCC 1.15794</strain>
    </source>
</reference>
<dbReference type="PROSITE" id="PS51318">
    <property type="entry name" value="TAT"/>
    <property type="match status" value="1"/>
</dbReference>
<dbReference type="AlphaFoldDB" id="A0A917IEU2"/>
<dbReference type="InterPro" id="IPR006311">
    <property type="entry name" value="TAT_signal"/>
</dbReference>
<accession>A0A917IEU2</accession>
<reference evidence="1" key="2">
    <citation type="submission" date="2020-09" db="EMBL/GenBank/DDBJ databases">
        <authorList>
            <person name="Sun Q."/>
            <person name="Zhou Y."/>
        </authorList>
    </citation>
    <scope>NUCLEOTIDE SEQUENCE</scope>
    <source>
        <strain evidence="1">CGMCC 1.15794</strain>
    </source>
</reference>
<gene>
    <name evidence="1" type="ORF">GCM10010921_16120</name>
</gene>
<evidence type="ECO:0008006" key="3">
    <source>
        <dbReference type="Google" id="ProtNLM"/>
    </source>
</evidence>
<dbReference type="SUPFAM" id="SSF69304">
    <property type="entry name" value="Tricorn protease N-terminal domain"/>
    <property type="match status" value="1"/>
</dbReference>
<keyword evidence="2" id="KW-1185">Reference proteome</keyword>
<dbReference type="RefSeq" id="WP_188755759.1">
    <property type="nucleotide sequence ID" value="NZ_BMJY01000005.1"/>
</dbReference>
<sequence>MSTEARPASRRSRRGARRRRFALTLAGVLAVLVALGGAGAAVSLAQGPRLTSVQADPAAAVEVSGTRVILTVNQALAEFDPAQVTVEPEAPFTVDAAGRSVGVRFTVPLDDDTEYRVTVGGVRSVGGGPPATLETTFRTPPAEVFLLQRDPDGDDAIVRSGVDGSDPVRVFTSPEIDDFRATSTRLVVATVEDGASALHVMRRDGSGAAEVRLPGRGIVQGLQVSQRGDRVGYTYSDPGGVGHASVLFTSELGDPDSDPVPVEIGGEAPSVDRWRFVPDSSALLLIDFAGDLILTDPESDAGPAPLGSAITIDAVTRGTYTAVIERIEAGIVELDLTSGQEEPLVEPERELGVLGTVIPVPGGEDGRGGTVRQYMRMLDPSRPEAQLLAHVGEDGAVRELFEVGSDDALLHACVSPSGRYVAALVAPQLIDNPYDLAQQPMPRELETHIVELDTGEPVSVLPGFDISWCATGPW</sequence>
<evidence type="ECO:0000313" key="2">
    <source>
        <dbReference type="Proteomes" id="UP000657592"/>
    </source>
</evidence>
<dbReference type="Proteomes" id="UP000657592">
    <property type="component" value="Unassembled WGS sequence"/>
</dbReference>
<protein>
    <recommendedName>
        <fullName evidence="3">SbsA Ig-like domain-containing protein</fullName>
    </recommendedName>
</protein>
<name>A0A917IEU2_9MICO</name>
<evidence type="ECO:0000313" key="1">
    <source>
        <dbReference type="EMBL" id="GGH42725.1"/>
    </source>
</evidence>
<dbReference type="EMBL" id="BMJY01000005">
    <property type="protein sequence ID" value="GGH42725.1"/>
    <property type="molecule type" value="Genomic_DNA"/>
</dbReference>
<organism evidence="1 2">
    <name type="scientific">Microbacterium album</name>
    <dbReference type="NCBI Taxonomy" id="2053191"/>
    <lineage>
        <taxon>Bacteria</taxon>
        <taxon>Bacillati</taxon>
        <taxon>Actinomycetota</taxon>
        <taxon>Actinomycetes</taxon>
        <taxon>Micrococcales</taxon>
        <taxon>Microbacteriaceae</taxon>
        <taxon>Microbacterium</taxon>
    </lineage>
</organism>
<proteinExistence type="predicted"/>